<dbReference type="InterPro" id="IPR009057">
    <property type="entry name" value="Homeodomain-like_sf"/>
</dbReference>
<dbReference type="PANTHER" id="PTHR40055">
    <property type="entry name" value="TRANSCRIPTIONAL REGULATOR YGIV-RELATED"/>
    <property type="match status" value="1"/>
</dbReference>
<evidence type="ECO:0000256" key="2">
    <source>
        <dbReference type="ARBA" id="ARBA00023125"/>
    </source>
</evidence>
<dbReference type="EMBL" id="CP032101">
    <property type="protein sequence ID" value="AXX88091.1"/>
    <property type="molecule type" value="Genomic_DNA"/>
</dbReference>
<dbReference type="EMBL" id="NXAO01000024">
    <property type="protein sequence ID" value="PHO15609.1"/>
    <property type="molecule type" value="Genomic_DNA"/>
</dbReference>
<dbReference type="PROSITE" id="PS00041">
    <property type="entry name" value="HTH_ARAC_FAMILY_1"/>
    <property type="match status" value="1"/>
</dbReference>
<protein>
    <submittedName>
        <fullName evidence="5">Transcriptional regulator, AraC family (GyrI domain)</fullName>
    </submittedName>
</protein>
<feature type="domain" description="HTH araC/xylS-type" evidence="4">
    <location>
        <begin position="14"/>
        <end position="112"/>
    </location>
</feature>
<dbReference type="PANTHER" id="PTHR40055:SF1">
    <property type="entry name" value="TRANSCRIPTIONAL REGULATOR YGIV-RELATED"/>
    <property type="match status" value="1"/>
</dbReference>
<dbReference type="InterPro" id="IPR018062">
    <property type="entry name" value="HTH_AraC-typ_CS"/>
</dbReference>
<dbReference type="Gene3D" id="3.20.80.10">
    <property type="entry name" value="Regulatory factor, effector binding domain"/>
    <property type="match status" value="1"/>
</dbReference>
<keyword evidence="1" id="KW-0805">Transcription regulation</keyword>
<sequence>MSNIIYPNYNYNIEKALSKIEKSLDENLYIEQLANISGYSPFHFQRLFKEYTGENIGSYIKRLRIEKGAFMLKYQYERISTVAIRTGFNSNTSFTRAFKRYYNISPLEFKGFYKDKFLCNDTPTYKIIEVEPFDVFFIRVFGNYKTSEPLAWKILSNNYTSLINNNPQYVSICYDEPTISKKYSKLRYEACLLYEEEKHQKFKNRLLRKTVEGGRYAKFEFEGNLNELDSFFYCIYETFYHLNDFQISLKPTFQVHHNNFNNLLYGRTKTDLFIPLD</sequence>
<keyword evidence="7" id="KW-1185">Reference proteome</keyword>
<evidence type="ECO:0000256" key="3">
    <source>
        <dbReference type="ARBA" id="ARBA00023163"/>
    </source>
</evidence>
<dbReference type="InterPro" id="IPR029442">
    <property type="entry name" value="GyrI-like"/>
</dbReference>
<evidence type="ECO:0000259" key="4">
    <source>
        <dbReference type="PROSITE" id="PS01124"/>
    </source>
</evidence>
<dbReference type="Proteomes" id="UP000224740">
    <property type="component" value="Unassembled WGS sequence"/>
</dbReference>
<proteinExistence type="predicted"/>
<dbReference type="Pfam" id="PF06445">
    <property type="entry name" value="GyrI-like"/>
    <property type="match status" value="1"/>
</dbReference>
<evidence type="ECO:0000256" key="1">
    <source>
        <dbReference type="ARBA" id="ARBA00023015"/>
    </source>
</evidence>
<dbReference type="InterPro" id="IPR050908">
    <property type="entry name" value="SmbC-like"/>
</dbReference>
<dbReference type="Proteomes" id="UP000264693">
    <property type="component" value="Chromosome"/>
</dbReference>
<dbReference type="SUPFAM" id="SSF46689">
    <property type="entry name" value="Homeodomain-like"/>
    <property type="match status" value="2"/>
</dbReference>
<dbReference type="PRINTS" id="PR00032">
    <property type="entry name" value="HTHARAC"/>
</dbReference>
<dbReference type="AlphaFoldDB" id="A0A347TNB3"/>
<dbReference type="Pfam" id="PF12833">
    <property type="entry name" value="HTH_18"/>
    <property type="match status" value="1"/>
</dbReference>
<dbReference type="GO" id="GO:0043565">
    <property type="term" value="F:sequence-specific DNA binding"/>
    <property type="evidence" value="ECO:0007669"/>
    <property type="project" value="InterPro"/>
</dbReference>
<reference evidence="6" key="2">
    <citation type="submission" date="2017-09" db="EMBL/GenBank/DDBJ databases">
        <authorList>
            <person name="Perez-Cataluna A."/>
            <person name="Figueras M.J."/>
            <person name="Salas-Masso N."/>
        </authorList>
    </citation>
    <scope>NUCLEOTIDE SEQUENCE</scope>
    <source>
        <strain evidence="6">CECT 7727</strain>
    </source>
</reference>
<keyword evidence="2" id="KW-0238">DNA-binding</keyword>
<dbReference type="SUPFAM" id="SSF55136">
    <property type="entry name" value="Probable bacterial effector-binding domain"/>
    <property type="match status" value="1"/>
</dbReference>
<keyword evidence="3" id="KW-0804">Transcription</keyword>
<evidence type="ECO:0000313" key="8">
    <source>
        <dbReference type="Proteomes" id="UP000264693"/>
    </source>
</evidence>
<dbReference type="SMART" id="SM00871">
    <property type="entry name" value="AraC_E_bind"/>
    <property type="match status" value="1"/>
</dbReference>
<dbReference type="InterPro" id="IPR010499">
    <property type="entry name" value="AraC_E-bd"/>
</dbReference>
<dbReference type="InterPro" id="IPR018060">
    <property type="entry name" value="HTH_AraC"/>
</dbReference>
<evidence type="ECO:0000313" key="6">
    <source>
        <dbReference type="EMBL" id="PHO15609.1"/>
    </source>
</evidence>
<evidence type="ECO:0000313" key="5">
    <source>
        <dbReference type="EMBL" id="AXX88091.1"/>
    </source>
</evidence>
<reference evidence="5 8" key="3">
    <citation type="submission" date="2018-08" db="EMBL/GenBank/DDBJ databases">
        <title>Complete genome of the Arcobacter marinus type strain JCM 15502.</title>
        <authorList>
            <person name="Miller W.G."/>
            <person name="Yee E."/>
            <person name="Huynh S."/>
            <person name="Parker C.T."/>
        </authorList>
    </citation>
    <scope>NUCLEOTIDE SEQUENCE [LARGE SCALE GENOMIC DNA]</scope>
    <source>
        <strain evidence="5 8">JCM 15502</strain>
    </source>
</reference>
<reference evidence="7" key="1">
    <citation type="submission" date="2017-09" db="EMBL/GenBank/DDBJ databases">
        <title>Arcobacter canalis sp. nov., a new species isolated from a water canal contaminated with urban sewage.</title>
        <authorList>
            <person name="Perez-Cataluna A."/>
            <person name="Salas-Masso N."/>
            <person name="Figueras M.J."/>
        </authorList>
    </citation>
    <scope>NUCLEOTIDE SEQUENCE [LARGE SCALE GENOMIC DNA]</scope>
    <source>
        <strain evidence="7">CECT 7727</strain>
    </source>
</reference>
<name>A0A347TNB3_9BACT</name>
<dbReference type="RefSeq" id="WP_099310829.1">
    <property type="nucleotide sequence ID" value="NZ_CP032101.1"/>
</dbReference>
<dbReference type="GO" id="GO:0003700">
    <property type="term" value="F:DNA-binding transcription factor activity"/>
    <property type="evidence" value="ECO:0007669"/>
    <property type="project" value="InterPro"/>
</dbReference>
<accession>A0A347TNB3</accession>
<gene>
    <name evidence="5" type="ORF">AMRN_2389</name>
    <name evidence="6" type="ORF">CPH92_05970</name>
</gene>
<dbReference type="Gene3D" id="1.10.10.60">
    <property type="entry name" value="Homeodomain-like"/>
    <property type="match status" value="2"/>
</dbReference>
<dbReference type="PROSITE" id="PS01124">
    <property type="entry name" value="HTH_ARAC_FAMILY_2"/>
    <property type="match status" value="1"/>
</dbReference>
<dbReference type="InterPro" id="IPR011256">
    <property type="entry name" value="Reg_factor_effector_dom_sf"/>
</dbReference>
<evidence type="ECO:0000313" key="7">
    <source>
        <dbReference type="Proteomes" id="UP000224740"/>
    </source>
</evidence>
<dbReference type="KEGG" id="amar:AMRN_2389"/>
<organism evidence="5 8">
    <name type="scientific">Malaciobacter marinus</name>
    <dbReference type="NCBI Taxonomy" id="505249"/>
    <lineage>
        <taxon>Bacteria</taxon>
        <taxon>Pseudomonadati</taxon>
        <taxon>Campylobacterota</taxon>
        <taxon>Epsilonproteobacteria</taxon>
        <taxon>Campylobacterales</taxon>
        <taxon>Arcobacteraceae</taxon>
        <taxon>Malaciobacter</taxon>
    </lineage>
</organism>
<dbReference type="InterPro" id="IPR020449">
    <property type="entry name" value="Tscrpt_reg_AraC-type_HTH"/>
</dbReference>
<dbReference type="SMART" id="SM00342">
    <property type="entry name" value="HTH_ARAC"/>
    <property type="match status" value="1"/>
</dbReference>